<protein>
    <recommendedName>
        <fullName evidence="4">Eukaryotic translation initiation factor 4C</fullName>
    </recommendedName>
</protein>
<dbReference type="PROSITE" id="PS01262">
    <property type="entry name" value="IF1A"/>
    <property type="match status" value="1"/>
</dbReference>
<dbReference type="SUPFAM" id="SSF50249">
    <property type="entry name" value="Nucleic acid-binding proteins"/>
    <property type="match status" value="1"/>
</dbReference>
<dbReference type="InterPro" id="IPR018104">
    <property type="entry name" value="TIF_eIF-1A_CS"/>
</dbReference>
<evidence type="ECO:0000256" key="1">
    <source>
        <dbReference type="ARBA" id="ARBA00007392"/>
    </source>
</evidence>
<comment type="similarity">
    <text evidence="1 6">Belongs to the eIF-1A family.</text>
</comment>
<evidence type="ECO:0000256" key="5">
    <source>
        <dbReference type="PROSITE-ProRule" id="PRU00181"/>
    </source>
</evidence>
<keyword evidence="2 5" id="KW-0396">Initiation factor</keyword>
<evidence type="ECO:0000256" key="3">
    <source>
        <dbReference type="ARBA" id="ARBA00022917"/>
    </source>
</evidence>
<reference evidence="10" key="1">
    <citation type="submission" date="2021-01" db="EMBL/GenBank/DDBJ databases">
        <authorList>
            <person name="Corre E."/>
            <person name="Pelletier E."/>
            <person name="Niang G."/>
            <person name="Scheremetjew M."/>
            <person name="Finn R."/>
            <person name="Kale V."/>
            <person name="Holt S."/>
            <person name="Cochrane G."/>
            <person name="Meng A."/>
            <person name="Brown T."/>
            <person name="Cohen L."/>
        </authorList>
    </citation>
    <scope>NUCLEOTIDE SEQUENCE</scope>
    <source>
        <strain evidence="10">RCC3387</strain>
    </source>
</reference>
<evidence type="ECO:0000256" key="4">
    <source>
        <dbReference type="ARBA" id="ARBA00032507"/>
    </source>
</evidence>
<dbReference type="PANTHER" id="PTHR21668">
    <property type="entry name" value="EIF-1A"/>
    <property type="match status" value="1"/>
</dbReference>
<dbReference type="AlphaFoldDB" id="A0A7S2QD69"/>
<dbReference type="InterPro" id="IPR001253">
    <property type="entry name" value="TIF_eIF-1A"/>
</dbReference>
<dbReference type="CDD" id="cd05793">
    <property type="entry name" value="S1_IF1A"/>
    <property type="match status" value="1"/>
</dbReference>
<evidence type="ECO:0000259" key="9">
    <source>
        <dbReference type="PROSITE" id="PS50832"/>
    </source>
</evidence>
<comment type="function">
    <text evidence="7">Seems to be required for maximal rate of protein biosynthesis. Enhances ribosome dissociation into subunits and stabilizes the binding of the initiator Met-tRNA(I) to 40 S ribosomal subunits.</text>
</comment>
<accession>A0A7S2QD69</accession>
<dbReference type="Gene3D" id="2.40.50.140">
    <property type="entry name" value="Nucleic acid-binding proteins"/>
    <property type="match status" value="1"/>
</dbReference>
<dbReference type="GO" id="GO:0003723">
    <property type="term" value="F:RNA binding"/>
    <property type="evidence" value="ECO:0007669"/>
    <property type="project" value="InterPro"/>
</dbReference>
<organism evidence="10">
    <name type="scientific">Zooxanthella nutricula</name>
    <dbReference type="NCBI Taxonomy" id="1333877"/>
    <lineage>
        <taxon>Eukaryota</taxon>
        <taxon>Sar</taxon>
        <taxon>Alveolata</taxon>
        <taxon>Dinophyceae</taxon>
        <taxon>Peridiniales</taxon>
        <taxon>Peridiniales incertae sedis</taxon>
        <taxon>Zooxanthella</taxon>
    </lineage>
</organism>
<feature type="domain" description="S1-like" evidence="9">
    <location>
        <begin position="59"/>
        <end position="133"/>
    </location>
</feature>
<sequence>MRLKLPWNRVGRSTFALLRAPSPRLPSPSAPAPPLQTAMPKNKLGGNKAKRAKADATKVKKELEYKEDGQEYGQVQRMLGNGRCEVQCFDGTKRLCHIRGKMRMKVWVNQSDIVLVSLRNFQDEKGDIIVKYTSEEARNLRTYGELPENVKINETDVMGGEASDDDVQFDEAGGVNLEDI</sequence>
<dbReference type="NCBIfam" id="TIGR00523">
    <property type="entry name" value="eIF-1A"/>
    <property type="match status" value="1"/>
</dbReference>
<dbReference type="HAMAP" id="MF_00216">
    <property type="entry name" value="aIF_1A"/>
    <property type="match status" value="1"/>
</dbReference>
<evidence type="ECO:0000256" key="2">
    <source>
        <dbReference type="ARBA" id="ARBA00022540"/>
    </source>
</evidence>
<feature type="region of interest" description="Disordered" evidence="8">
    <location>
        <begin position="20"/>
        <end position="55"/>
    </location>
</feature>
<dbReference type="SMART" id="SM00652">
    <property type="entry name" value="eIF1a"/>
    <property type="match status" value="1"/>
</dbReference>
<dbReference type="InterPro" id="IPR012340">
    <property type="entry name" value="NA-bd_OB-fold"/>
</dbReference>
<dbReference type="GO" id="GO:0003743">
    <property type="term" value="F:translation initiation factor activity"/>
    <property type="evidence" value="ECO:0007669"/>
    <property type="project" value="UniProtKB-UniRule"/>
</dbReference>
<evidence type="ECO:0000256" key="7">
    <source>
        <dbReference type="RuleBase" id="RU004365"/>
    </source>
</evidence>
<proteinExistence type="inferred from homology"/>
<keyword evidence="3 5" id="KW-0648">Protein biosynthesis</keyword>
<gene>
    <name evidence="10" type="ORF">BRAN1462_LOCUS57275</name>
</gene>
<dbReference type="EMBL" id="HBGW01090250">
    <property type="protein sequence ID" value="CAD9639453.1"/>
    <property type="molecule type" value="Transcribed_RNA"/>
</dbReference>
<name>A0A7S2QD69_9DINO</name>
<evidence type="ECO:0000256" key="8">
    <source>
        <dbReference type="SAM" id="MobiDB-lite"/>
    </source>
</evidence>
<dbReference type="Pfam" id="PF01176">
    <property type="entry name" value="eIF-1a"/>
    <property type="match status" value="1"/>
</dbReference>
<evidence type="ECO:0000256" key="6">
    <source>
        <dbReference type="RuleBase" id="RU004364"/>
    </source>
</evidence>
<evidence type="ECO:0000313" key="10">
    <source>
        <dbReference type="EMBL" id="CAD9639453.1"/>
    </source>
</evidence>
<dbReference type="PROSITE" id="PS50832">
    <property type="entry name" value="S1_IF1_TYPE"/>
    <property type="match status" value="1"/>
</dbReference>
<dbReference type="InterPro" id="IPR006196">
    <property type="entry name" value="RNA-binding_domain_S1_IF1"/>
</dbReference>
<feature type="compositionally biased region" description="Pro residues" evidence="8">
    <location>
        <begin position="23"/>
        <end position="34"/>
    </location>
</feature>